<evidence type="ECO:0000313" key="2">
    <source>
        <dbReference type="EMBL" id="TWP53938.1"/>
    </source>
</evidence>
<evidence type="ECO:0000259" key="1">
    <source>
        <dbReference type="Pfam" id="PF12697"/>
    </source>
</evidence>
<protein>
    <submittedName>
        <fullName evidence="2">Alpha/beta hydrolase</fullName>
    </submittedName>
</protein>
<dbReference type="RefSeq" id="WP_146349534.1">
    <property type="nucleotide sequence ID" value="NZ_VOBR01000002.1"/>
</dbReference>
<dbReference type="Gene3D" id="3.40.50.1820">
    <property type="entry name" value="alpha/beta hydrolase"/>
    <property type="match status" value="1"/>
</dbReference>
<comment type="caution">
    <text evidence="2">The sequence shown here is derived from an EMBL/GenBank/DDBJ whole genome shotgun (WGS) entry which is preliminary data.</text>
</comment>
<evidence type="ECO:0000313" key="3">
    <source>
        <dbReference type="Proteomes" id="UP000316639"/>
    </source>
</evidence>
<reference evidence="2 3" key="1">
    <citation type="submission" date="2019-07" db="EMBL/GenBank/DDBJ databases">
        <title>Lentzea xizangensis sp. nov., isolated from Qinghai-Tibetan Plateau Soils.</title>
        <authorList>
            <person name="Huang J."/>
        </authorList>
    </citation>
    <scope>NUCLEOTIDE SEQUENCE [LARGE SCALE GENOMIC DNA]</scope>
    <source>
        <strain evidence="2 3">FXJ1.1311</strain>
    </source>
</reference>
<dbReference type="GO" id="GO:0016787">
    <property type="term" value="F:hydrolase activity"/>
    <property type="evidence" value="ECO:0007669"/>
    <property type="project" value="UniProtKB-KW"/>
</dbReference>
<proteinExistence type="predicted"/>
<feature type="domain" description="AB hydrolase-1" evidence="1">
    <location>
        <begin position="15"/>
        <end position="218"/>
    </location>
</feature>
<dbReference type="InterPro" id="IPR000073">
    <property type="entry name" value="AB_hydrolase_1"/>
</dbReference>
<dbReference type="Proteomes" id="UP000316639">
    <property type="component" value="Unassembled WGS sequence"/>
</dbReference>
<accession>A0A563F2H2</accession>
<dbReference type="EMBL" id="VOBR01000002">
    <property type="protein sequence ID" value="TWP53938.1"/>
    <property type="molecule type" value="Genomic_DNA"/>
</dbReference>
<sequence length="232" mass="24171">MDPRPAFVNGSTPTVLLVHGAFTDASSWAGVITGLQGSGVEVAAVANPLRGIADDAAYLTSVAAAIDGPLVLVGHAYGGAVITESGARPGNVVGLVYVAAYAPAEGERLLDLTTTFLGPVLRPVGAELYLTTAGHCELFGSDDGWPAVAQRPIAATAFEEPVTTAAWRTLPSWFVVANGDRAIHPDTQRFMARRADADTVEVDACHAVARARPDEVVAHIRGAVTALSRRHR</sequence>
<dbReference type="InterPro" id="IPR052897">
    <property type="entry name" value="Sec-Metab_Biosynth_Hydrolase"/>
</dbReference>
<organism evidence="2 3">
    <name type="scientific">Lentzea tibetensis</name>
    <dbReference type="NCBI Taxonomy" id="2591470"/>
    <lineage>
        <taxon>Bacteria</taxon>
        <taxon>Bacillati</taxon>
        <taxon>Actinomycetota</taxon>
        <taxon>Actinomycetes</taxon>
        <taxon>Pseudonocardiales</taxon>
        <taxon>Pseudonocardiaceae</taxon>
        <taxon>Lentzea</taxon>
    </lineage>
</organism>
<keyword evidence="3" id="KW-1185">Reference proteome</keyword>
<name>A0A563F2H2_9PSEU</name>
<dbReference type="SUPFAM" id="SSF53474">
    <property type="entry name" value="alpha/beta-Hydrolases"/>
    <property type="match status" value="1"/>
</dbReference>
<dbReference type="InterPro" id="IPR029058">
    <property type="entry name" value="AB_hydrolase_fold"/>
</dbReference>
<dbReference type="PANTHER" id="PTHR37017">
    <property type="entry name" value="AB HYDROLASE-1 DOMAIN-CONTAINING PROTEIN-RELATED"/>
    <property type="match status" value="1"/>
</dbReference>
<gene>
    <name evidence="2" type="ORF">FKR81_04080</name>
</gene>
<keyword evidence="2" id="KW-0378">Hydrolase</keyword>
<dbReference type="AlphaFoldDB" id="A0A563F2H2"/>
<dbReference type="Pfam" id="PF12697">
    <property type="entry name" value="Abhydrolase_6"/>
    <property type="match status" value="1"/>
</dbReference>
<dbReference type="PANTHER" id="PTHR37017:SF11">
    <property type="entry name" value="ESTERASE_LIPASE_THIOESTERASE DOMAIN-CONTAINING PROTEIN"/>
    <property type="match status" value="1"/>
</dbReference>
<dbReference type="OrthoDB" id="9814966at2"/>